<feature type="domain" description="Amine oxidase" evidence="1">
    <location>
        <begin position="13"/>
        <end position="409"/>
    </location>
</feature>
<dbReference type="PANTHER" id="PTHR42841">
    <property type="entry name" value="AMINE OXIDASE"/>
    <property type="match status" value="1"/>
</dbReference>
<keyword evidence="3" id="KW-1185">Reference proteome</keyword>
<dbReference type="Gene3D" id="3.50.50.60">
    <property type="entry name" value="FAD/NAD(P)-binding domain"/>
    <property type="match status" value="2"/>
</dbReference>
<accession>A0A7W3JQ88</accession>
<proteinExistence type="predicted"/>
<name>A0A7W3JQ88_9MICO</name>
<evidence type="ECO:0000259" key="1">
    <source>
        <dbReference type="Pfam" id="PF01593"/>
    </source>
</evidence>
<dbReference type="Pfam" id="PF01593">
    <property type="entry name" value="Amino_oxidase"/>
    <property type="match status" value="1"/>
</dbReference>
<dbReference type="SUPFAM" id="SSF51905">
    <property type="entry name" value="FAD/NAD(P)-binding domain"/>
    <property type="match status" value="1"/>
</dbReference>
<dbReference type="Proteomes" id="UP000526083">
    <property type="component" value="Unassembled WGS sequence"/>
</dbReference>
<evidence type="ECO:0000313" key="2">
    <source>
        <dbReference type="EMBL" id="MBA8817022.1"/>
    </source>
</evidence>
<organism evidence="2 3">
    <name type="scientific">Microbacterium halimionae</name>
    <dbReference type="NCBI Taxonomy" id="1526413"/>
    <lineage>
        <taxon>Bacteria</taxon>
        <taxon>Bacillati</taxon>
        <taxon>Actinomycetota</taxon>
        <taxon>Actinomycetes</taxon>
        <taxon>Micrococcales</taxon>
        <taxon>Microbacteriaceae</taxon>
        <taxon>Microbacterium</taxon>
    </lineage>
</organism>
<comment type="caution">
    <text evidence="2">The sequence shown here is derived from an EMBL/GenBank/DDBJ whole genome shotgun (WGS) entry which is preliminary data.</text>
</comment>
<reference evidence="2 3" key="1">
    <citation type="submission" date="2020-07" db="EMBL/GenBank/DDBJ databases">
        <title>Sequencing the genomes of 1000 actinobacteria strains.</title>
        <authorList>
            <person name="Klenk H.-P."/>
        </authorList>
    </citation>
    <scope>NUCLEOTIDE SEQUENCE [LARGE SCALE GENOMIC DNA]</scope>
    <source>
        <strain evidence="2 3">DSM 27576</strain>
    </source>
</reference>
<sequence length="410" mass="43579">MKNHDVVIIGAGLAGLRCAARVAASGRGVTLLEAEDVVGGRQRTIARDGFLLDRGFQVLNPAYPAVKRWVDIAELDLRAFPVGVRVRRENGVAELSHPLRHPSTILRTLRSGLVSPRDAAALLRWVVPVLLRPRAVISGTDRALTEGLDRVGLRGPLRTEVLETFLAGVIADDSGQTSDAFVRLLVRMFVLGAPGVPAAGIGALPAQLARKATAAGADIRLGMRVQNLRAHTDGVELDVTGSDPIRARDVVVAVGPGAVTDLLDIPRPATKGLQTWWFSADSAPTASAMISVDGRRQGPVVNTVVMSNAAPRYAPPGKHLIEATCLLASGATEPDVRRHLAEIWGVATADWQLFQRDDIPDALPAQPAPLSTERVPRHSEHVYLAGDHRDTASIQGALVSGERAARALLG</sequence>
<protein>
    <submittedName>
        <fullName evidence="2">Phytoene dehydrogenase-like protein</fullName>
    </submittedName>
</protein>
<dbReference type="AlphaFoldDB" id="A0A7W3JQ88"/>
<gene>
    <name evidence="2" type="ORF">FHX48_002116</name>
</gene>
<dbReference type="EMBL" id="JACGWY010000004">
    <property type="protein sequence ID" value="MBA8817022.1"/>
    <property type="molecule type" value="Genomic_DNA"/>
</dbReference>
<dbReference type="PRINTS" id="PR00411">
    <property type="entry name" value="PNDRDTASEI"/>
</dbReference>
<dbReference type="RefSeq" id="WP_167045236.1">
    <property type="nucleotide sequence ID" value="NZ_JAAOZB010000001.1"/>
</dbReference>
<dbReference type="InterPro" id="IPR002937">
    <property type="entry name" value="Amino_oxidase"/>
</dbReference>
<dbReference type="GO" id="GO:0016491">
    <property type="term" value="F:oxidoreductase activity"/>
    <property type="evidence" value="ECO:0007669"/>
    <property type="project" value="InterPro"/>
</dbReference>
<dbReference type="InterPro" id="IPR036188">
    <property type="entry name" value="FAD/NAD-bd_sf"/>
</dbReference>
<evidence type="ECO:0000313" key="3">
    <source>
        <dbReference type="Proteomes" id="UP000526083"/>
    </source>
</evidence>